<dbReference type="AlphaFoldDB" id="A0A6G1IZB3"/>
<evidence type="ECO:0000256" key="5">
    <source>
        <dbReference type="ARBA" id="ARBA00038359"/>
    </source>
</evidence>
<feature type="transmembrane region" description="Helical" evidence="6">
    <location>
        <begin position="33"/>
        <end position="52"/>
    </location>
</feature>
<evidence type="ECO:0000313" key="8">
    <source>
        <dbReference type="EMBL" id="KAF2683303.1"/>
    </source>
</evidence>
<organism evidence="8 9">
    <name type="scientific">Lentithecium fluviatile CBS 122367</name>
    <dbReference type="NCBI Taxonomy" id="1168545"/>
    <lineage>
        <taxon>Eukaryota</taxon>
        <taxon>Fungi</taxon>
        <taxon>Dikarya</taxon>
        <taxon>Ascomycota</taxon>
        <taxon>Pezizomycotina</taxon>
        <taxon>Dothideomycetes</taxon>
        <taxon>Pleosporomycetidae</taxon>
        <taxon>Pleosporales</taxon>
        <taxon>Massarineae</taxon>
        <taxon>Lentitheciaceae</taxon>
        <taxon>Lentithecium</taxon>
    </lineage>
</organism>
<comment type="similarity">
    <text evidence="5">Belongs to the SAT4 family.</text>
</comment>
<keyword evidence="4 6" id="KW-0472">Membrane</keyword>
<evidence type="ECO:0000256" key="6">
    <source>
        <dbReference type="SAM" id="Phobius"/>
    </source>
</evidence>
<feature type="transmembrane region" description="Helical" evidence="6">
    <location>
        <begin position="222"/>
        <end position="243"/>
    </location>
</feature>
<feature type="transmembrane region" description="Helical" evidence="6">
    <location>
        <begin position="112"/>
        <end position="133"/>
    </location>
</feature>
<feature type="transmembrane region" description="Helical" evidence="6">
    <location>
        <begin position="188"/>
        <end position="210"/>
    </location>
</feature>
<reference evidence="8" key="1">
    <citation type="journal article" date="2020" name="Stud. Mycol.">
        <title>101 Dothideomycetes genomes: a test case for predicting lifestyles and emergence of pathogens.</title>
        <authorList>
            <person name="Haridas S."/>
            <person name="Albert R."/>
            <person name="Binder M."/>
            <person name="Bloem J."/>
            <person name="Labutti K."/>
            <person name="Salamov A."/>
            <person name="Andreopoulos B."/>
            <person name="Baker S."/>
            <person name="Barry K."/>
            <person name="Bills G."/>
            <person name="Bluhm B."/>
            <person name="Cannon C."/>
            <person name="Castanera R."/>
            <person name="Culley D."/>
            <person name="Daum C."/>
            <person name="Ezra D."/>
            <person name="Gonzalez J."/>
            <person name="Henrissat B."/>
            <person name="Kuo A."/>
            <person name="Liang C."/>
            <person name="Lipzen A."/>
            <person name="Lutzoni F."/>
            <person name="Magnuson J."/>
            <person name="Mondo S."/>
            <person name="Nolan M."/>
            <person name="Ohm R."/>
            <person name="Pangilinan J."/>
            <person name="Park H.-J."/>
            <person name="Ramirez L."/>
            <person name="Alfaro M."/>
            <person name="Sun H."/>
            <person name="Tritt A."/>
            <person name="Yoshinaga Y."/>
            <person name="Zwiers L.-H."/>
            <person name="Turgeon B."/>
            <person name="Goodwin S."/>
            <person name="Spatafora J."/>
            <person name="Crous P."/>
            <person name="Grigoriev I."/>
        </authorList>
    </citation>
    <scope>NUCLEOTIDE SEQUENCE</scope>
    <source>
        <strain evidence="8">CBS 122367</strain>
    </source>
</reference>
<feature type="transmembrane region" description="Helical" evidence="6">
    <location>
        <begin position="145"/>
        <end position="168"/>
    </location>
</feature>
<dbReference type="GO" id="GO:0016020">
    <property type="term" value="C:membrane"/>
    <property type="evidence" value="ECO:0007669"/>
    <property type="project" value="UniProtKB-SubCell"/>
</dbReference>
<name>A0A6G1IZB3_9PLEO</name>
<dbReference type="Pfam" id="PF20684">
    <property type="entry name" value="Fung_rhodopsin"/>
    <property type="match status" value="1"/>
</dbReference>
<comment type="subcellular location">
    <subcellularLocation>
        <location evidence="1">Membrane</location>
        <topology evidence="1">Multi-pass membrane protein</topology>
    </subcellularLocation>
</comment>
<evidence type="ECO:0000256" key="2">
    <source>
        <dbReference type="ARBA" id="ARBA00022692"/>
    </source>
</evidence>
<keyword evidence="2 6" id="KW-0812">Transmembrane</keyword>
<feature type="transmembrane region" description="Helical" evidence="6">
    <location>
        <begin position="64"/>
        <end position="81"/>
    </location>
</feature>
<evidence type="ECO:0000256" key="3">
    <source>
        <dbReference type="ARBA" id="ARBA00022989"/>
    </source>
</evidence>
<gene>
    <name evidence="8" type="ORF">K458DRAFT_304781</name>
</gene>
<keyword evidence="3 6" id="KW-1133">Transmembrane helix</keyword>
<feature type="transmembrane region" description="Helical" evidence="6">
    <location>
        <begin position="263"/>
        <end position="285"/>
    </location>
</feature>
<dbReference type="OrthoDB" id="444631at2759"/>
<dbReference type="InterPro" id="IPR052337">
    <property type="entry name" value="SAT4-like"/>
</dbReference>
<evidence type="ECO:0000256" key="4">
    <source>
        <dbReference type="ARBA" id="ARBA00023136"/>
    </source>
</evidence>
<feature type="domain" description="Rhodopsin" evidence="7">
    <location>
        <begin position="49"/>
        <end position="282"/>
    </location>
</feature>
<dbReference type="InterPro" id="IPR049326">
    <property type="entry name" value="Rhodopsin_dom_fungi"/>
</dbReference>
<dbReference type="Proteomes" id="UP000799291">
    <property type="component" value="Unassembled WGS sequence"/>
</dbReference>
<protein>
    <recommendedName>
        <fullName evidence="7">Rhodopsin domain-containing protein</fullName>
    </recommendedName>
</protein>
<dbReference type="PANTHER" id="PTHR33048:SF158">
    <property type="entry name" value="MEMBRANE PROTEIN PTH11-LIKE, PUTATIVE-RELATED"/>
    <property type="match status" value="1"/>
</dbReference>
<keyword evidence="9" id="KW-1185">Reference proteome</keyword>
<proteinExistence type="inferred from homology"/>
<evidence type="ECO:0000313" key="9">
    <source>
        <dbReference type="Proteomes" id="UP000799291"/>
    </source>
</evidence>
<accession>A0A6G1IZB3</accession>
<sequence>MAAALAQMPAMAPPPGVESNLINPESIGYRQTITTSILLAIMMPFVFNRIYVKVWLVRKISWDDGTLLVGFLGTLLHYATYEWAAKSGNMGKHMWDVSVLAALSPDLMVPSYILTVSAPPTFGFLKCTFFILYLQLFFQLTWMRICSIIGLILTGAFYTAFTIVMFYFSTPRPGELFMPRDTAKTTKIILPIAIAGLVIDVAILVLPIAAVSQLKASPKKKFAATLVFLTGLMACVSSAVGLYYRSQIHADGDVTYELVPSNIATAAEMMIGVMCACMPSVAYSYRHVPALQGFREKLSPKISALVPSTIFKSRQSTLPTIRITDKSASSGVPSHLKEAGDEIYYRLADYNGSDKSVISRV</sequence>
<evidence type="ECO:0000256" key="1">
    <source>
        <dbReference type="ARBA" id="ARBA00004141"/>
    </source>
</evidence>
<dbReference type="PANTHER" id="PTHR33048">
    <property type="entry name" value="PTH11-LIKE INTEGRAL MEMBRANE PROTEIN (AFU_ORTHOLOGUE AFUA_5G11245)"/>
    <property type="match status" value="1"/>
</dbReference>
<evidence type="ECO:0000259" key="7">
    <source>
        <dbReference type="Pfam" id="PF20684"/>
    </source>
</evidence>
<dbReference type="EMBL" id="MU005584">
    <property type="protein sequence ID" value="KAF2683303.1"/>
    <property type="molecule type" value="Genomic_DNA"/>
</dbReference>